<sequence length="534" mass="59020">MQNNFSQTRALVNFYLRKDWLLLMIWWLVIGGLNIIIGLIYNGMYGSANNIKTIVQTLKTPAMASMFGVLPETQTYTTFDTGVGEMLVFSVIMLFIMNIQLIIKNTRGEEDKGTVELIRGLAVGRVAQISAVLIEAVLVNGLIALAGLTYLNLHGATINAVALFVGLLFAGGLLSVALSLFVAQIAGSARLATGITYFIFASMYLVRMITDVINPDYTWWSPFGWIEKGAIGHGNDWLPFGILLTTGLIIIAGSVQLAINRDLGTGLINIDHGRRTAPVTLRGWLSLQWYLERTAVITWMFGLFILGASYGSIFNEVKQLVTQNDTLRQLLGSDIIHTLGQKLVLTFLQTVSIMPFSISIVAGLSLIFRAQTDIARGVIDLVIATPLSRTRMFIGYIGGGISLATLGWVTAVYSLYLAQAAVTQTPIAIAKFNELAVNQWPGILLFIGLATFLLGWSPRWRYVTYVILGINFYMMYLGKLLKVPTNVIEMMPSAWIAKVPVQTIAWQPWWLTLLVAIILILAGFMGYRRRDFVI</sequence>
<dbReference type="AlphaFoldDB" id="A0A288Q8V0"/>
<dbReference type="KEGG" id="wso:WSWS_00983"/>
<evidence type="ECO:0000313" key="2">
    <source>
        <dbReference type="Proteomes" id="UP000254912"/>
    </source>
</evidence>
<gene>
    <name evidence="1" type="ORF">DFP99_0612</name>
</gene>
<protein>
    <submittedName>
        <fullName evidence="1">ABC-2 type transport system permease protein</fullName>
    </submittedName>
</protein>
<proteinExistence type="predicted"/>
<dbReference type="RefSeq" id="WP_070230229.1">
    <property type="nucleotide sequence ID" value="NZ_BJYO01000002.1"/>
</dbReference>
<dbReference type="EMBL" id="QRAS01000001">
    <property type="protein sequence ID" value="RDL12177.1"/>
    <property type="molecule type" value="Genomic_DNA"/>
</dbReference>
<name>A0A288Q8V0_9LACO</name>
<accession>A0A288Q8V0</accession>
<reference evidence="1 2" key="1">
    <citation type="submission" date="2018-07" db="EMBL/GenBank/DDBJ databases">
        <title>Genomic Encyclopedia of Type Strains, Phase III (KMG-III): the genomes of soil and plant-associated and newly described type strains.</title>
        <authorList>
            <person name="Whitman W."/>
        </authorList>
    </citation>
    <scope>NUCLEOTIDE SEQUENCE [LARGE SCALE GENOMIC DNA]</scope>
    <source>
        <strain evidence="1 2">CECT 7031</strain>
    </source>
</reference>
<dbReference type="GeneID" id="94546176"/>
<evidence type="ECO:0000313" key="1">
    <source>
        <dbReference type="EMBL" id="RDL12177.1"/>
    </source>
</evidence>
<dbReference type="Proteomes" id="UP000254912">
    <property type="component" value="Unassembled WGS sequence"/>
</dbReference>
<keyword evidence="2" id="KW-1185">Reference proteome</keyword>
<comment type="caution">
    <text evidence="1">The sequence shown here is derived from an EMBL/GenBank/DDBJ whole genome shotgun (WGS) entry which is preliminary data.</text>
</comment>
<organism evidence="1 2">
    <name type="scientific">Weissella soli</name>
    <dbReference type="NCBI Taxonomy" id="155866"/>
    <lineage>
        <taxon>Bacteria</taxon>
        <taxon>Bacillati</taxon>
        <taxon>Bacillota</taxon>
        <taxon>Bacilli</taxon>
        <taxon>Lactobacillales</taxon>
        <taxon>Lactobacillaceae</taxon>
        <taxon>Weissella</taxon>
    </lineage>
</organism>